<evidence type="ECO:0000256" key="5">
    <source>
        <dbReference type="ARBA" id="ARBA00022989"/>
    </source>
</evidence>
<evidence type="ECO:0000256" key="6">
    <source>
        <dbReference type="ARBA" id="ARBA00023136"/>
    </source>
</evidence>
<dbReference type="InterPro" id="IPR045621">
    <property type="entry name" value="BPD_transp_1_N"/>
</dbReference>
<comment type="subcellular location">
    <subcellularLocation>
        <location evidence="1 7">Cell membrane</location>
        <topology evidence="1 7">Multi-pass membrane protein</topology>
    </subcellularLocation>
</comment>
<protein>
    <submittedName>
        <fullName evidence="9">ABC transporter permease</fullName>
    </submittedName>
</protein>
<evidence type="ECO:0000256" key="7">
    <source>
        <dbReference type="RuleBase" id="RU363032"/>
    </source>
</evidence>
<dbReference type="PROSITE" id="PS50928">
    <property type="entry name" value="ABC_TM1"/>
    <property type="match status" value="1"/>
</dbReference>
<gene>
    <name evidence="9" type="ORF">KQI42_15580</name>
</gene>
<organism evidence="9 10">
    <name type="scientific">Tissierella simiarum</name>
    <dbReference type="NCBI Taxonomy" id="2841534"/>
    <lineage>
        <taxon>Bacteria</taxon>
        <taxon>Bacillati</taxon>
        <taxon>Bacillota</taxon>
        <taxon>Tissierellia</taxon>
        <taxon>Tissierellales</taxon>
        <taxon>Tissierellaceae</taxon>
        <taxon>Tissierella</taxon>
    </lineage>
</organism>
<dbReference type="Pfam" id="PF19300">
    <property type="entry name" value="BPD_transp_1_N"/>
    <property type="match status" value="1"/>
</dbReference>
<keyword evidence="3" id="KW-1003">Cell membrane</keyword>
<evidence type="ECO:0000256" key="1">
    <source>
        <dbReference type="ARBA" id="ARBA00004651"/>
    </source>
</evidence>
<evidence type="ECO:0000256" key="4">
    <source>
        <dbReference type="ARBA" id="ARBA00022692"/>
    </source>
</evidence>
<feature type="domain" description="ABC transmembrane type-1" evidence="8">
    <location>
        <begin position="96"/>
        <end position="311"/>
    </location>
</feature>
<accession>A0ABS6E934</accession>
<evidence type="ECO:0000256" key="2">
    <source>
        <dbReference type="ARBA" id="ARBA00022448"/>
    </source>
</evidence>
<keyword evidence="2 7" id="KW-0813">Transport</keyword>
<dbReference type="Pfam" id="PF00528">
    <property type="entry name" value="BPD_transp_1"/>
    <property type="match status" value="1"/>
</dbReference>
<proteinExistence type="inferred from homology"/>
<keyword evidence="6 7" id="KW-0472">Membrane</keyword>
<feature type="transmembrane region" description="Helical" evidence="7">
    <location>
        <begin position="143"/>
        <end position="164"/>
    </location>
</feature>
<feature type="transmembrane region" description="Helical" evidence="7">
    <location>
        <begin position="100"/>
        <end position="122"/>
    </location>
</feature>
<sequence>MKGYIGKRIATGILTIIFSFCFTFFLIRYAPGNPIKVLAGTENPNPELIEHLTVKYGLDKPIIVQFTNYIKNILKGDLGYSYMSNEPVIKLIKEKIFPTLLLTLTSSIISVIVGTFLGVHAARKVGSIFDRIMCGISYIIDSTPGFWLGLIFIIIFASTFKILPTSGMHDLRADNEGFARVLDVIRHMILPVGTLSILQIPLYFRISRSSVLQTMSEDFITTLRATGMKESRIFNKYVLKNAIIPTITMFSLSLAFTISGVALIEIVFAWPGMGRLIMEAIKKRDYPLLTGIYLIISICVCVAMIVTDIIYALIDPRIRLE</sequence>
<name>A0ABS6E934_9FIRM</name>
<keyword evidence="5 7" id="KW-1133">Transmembrane helix</keyword>
<keyword evidence="4 7" id="KW-0812">Transmembrane</keyword>
<comment type="caution">
    <text evidence="9">The sequence shown here is derived from an EMBL/GenBank/DDBJ whole genome shotgun (WGS) entry which is preliminary data.</text>
</comment>
<dbReference type="CDD" id="cd06261">
    <property type="entry name" value="TM_PBP2"/>
    <property type="match status" value="1"/>
</dbReference>
<dbReference type="RefSeq" id="WP_216521146.1">
    <property type="nucleotide sequence ID" value="NZ_JAHLPM010000015.1"/>
</dbReference>
<evidence type="ECO:0000259" key="8">
    <source>
        <dbReference type="PROSITE" id="PS50928"/>
    </source>
</evidence>
<dbReference type="PANTHER" id="PTHR43163:SF9">
    <property type="entry name" value="ABC TRANSPORTER PERMEASE PROTEIN"/>
    <property type="match status" value="1"/>
</dbReference>
<dbReference type="EMBL" id="JAHLPM010000015">
    <property type="protein sequence ID" value="MBU5439438.1"/>
    <property type="molecule type" value="Genomic_DNA"/>
</dbReference>
<keyword evidence="10" id="KW-1185">Reference proteome</keyword>
<feature type="transmembrane region" description="Helical" evidence="7">
    <location>
        <begin position="242"/>
        <end position="270"/>
    </location>
</feature>
<evidence type="ECO:0000313" key="10">
    <source>
        <dbReference type="Proteomes" id="UP000749471"/>
    </source>
</evidence>
<feature type="transmembrane region" description="Helical" evidence="7">
    <location>
        <begin position="184"/>
        <end position="204"/>
    </location>
</feature>
<dbReference type="InterPro" id="IPR000515">
    <property type="entry name" value="MetI-like"/>
</dbReference>
<reference evidence="9 10" key="1">
    <citation type="submission" date="2021-06" db="EMBL/GenBank/DDBJ databases">
        <authorList>
            <person name="Sun Q."/>
            <person name="Li D."/>
        </authorList>
    </citation>
    <scope>NUCLEOTIDE SEQUENCE [LARGE SCALE GENOMIC DNA]</scope>
    <source>
        <strain evidence="9 10">MSJ-40</strain>
    </source>
</reference>
<feature type="transmembrane region" description="Helical" evidence="7">
    <location>
        <begin position="12"/>
        <end position="30"/>
    </location>
</feature>
<evidence type="ECO:0000313" key="9">
    <source>
        <dbReference type="EMBL" id="MBU5439438.1"/>
    </source>
</evidence>
<dbReference type="Proteomes" id="UP000749471">
    <property type="component" value="Unassembled WGS sequence"/>
</dbReference>
<comment type="similarity">
    <text evidence="7">Belongs to the binding-protein-dependent transport system permease family.</text>
</comment>
<feature type="transmembrane region" description="Helical" evidence="7">
    <location>
        <begin position="290"/>
        <end position="314"/>
    </location>
</feature>
<dbReference type="PANTHER" id="PTHR43163">
    <property type="entry name" value="DIPEPTIDE TRANSPORT SYSTEM PERMEASE PROTEIN DPPB-RELATED"/>
    <property type="match status" value="1"/>
</dbReference>
<evidence type="ECO:0000256" key="3">
    <source>
        <dbReference type="ARBA" id="ARBA00022475"/>
    </source>
</evidence>